<evidence type="ECO:0000313" key="1">
    <source>
        <dbReference type="EMBL" id="KAJ7724527.1"/>
    </source>
</evidence>
<evidence type="ECO:0000313" key="2">
    <source>
        <dbReference type="Proteomes" id="UP001215598"/>
    </source>
</evidence>
<comment type="caution">
    <text evidence="1">The sequence shown here is derived from an EMBL/GenBank/DDBJ whole genome shotgun (WGS) entry which is preliminary data.</text>
</comment>
<name>A0AAD7HNC9_9AGAR</name>
<reference evidence="1" key="1">
    <citation type="submission" date="2023-03" db="EMBL/GenBank/DDBJ databases">
        <title>Massive genome expansion in bonnet fungi (Mycena s.s.) driven by repeated elements and novel gene families across ecological guilds.</title>
        <authorList>
            <consortium name="Lawrence Berkeley National Laboratory"/>
            <person name="Harder C.B."/>
            <person name="Miyauchi S."/>
            <person name="Viragh M."/>
            <person name="Kuo A."/>
            <person name="Thoen E."/>
            <person name="Andreopoulos B."/>
            <person name="Lu D."/>
            <person name="Skrede I."/>
            <person name="Drula E."/>
            <person name="Henrissat B."/>
            <person name="Morin E."/>
            <person name="Kohler A."/>
            <person name="Barry K."/>
            <person name="LaButti K."/>
            <person name="Morin E."/>
            <person name="Salamov A."/>
            <person name="Lipzen A."/>
            <person name="Mereny Z."/>
            <person name="Hegedus B."/>
            <person name="Baldrian P."/>
            <person name="Stursova M."/>
            <person name="Weitz H."/>
            <person name="Taylor A."/>
            <person name="Grigoriev I.V."/>
            <person name="Nagy L.G."/>
            <person name="Martin F."/>
            <person name="Kauserud H."/>
        </authorList>
    </citation>
    <scope>NUCLEOTIDE SEQUENCE</scope>
    <source>
        <strain evidence="1">CBHHK182m</strain>
    </source>
</reference>
<gene>
    <name evidence="1" type="ORF">B0H16DRAFT_1472380</name>
</gene>
<keyword evidence="2" id="KW-1185">Reference proteome</keyword>
<dbReference type="EMBL" id="JARKIB010000202">
    <property type="protein sequence ID" value="KAJ7724527.1"/>
    <property type="molecule type" value="Genomic_DNA"/>
</dbReference>
<sequence length="120" mass="13265">MCPPTWISQGTGWAVNFFAALGGRGGGKLSRSWKGSFQGVQHTYNAGNPLKIKGEHAGPRFAEDVSRMDRVDSLDRSLIKIVGKGGEELRENNDIKLRTKIAEQPNETEFSNSQLERMTT</sequence>
<organism evidence="1 2">
    <name type="scientific">Mycena metata</name>
    <dbReference type="NCBI Taxonomy" id="1033252"/>
    <lineage>
        <taxon>Eukaryota</taxon>
        <taxon>Fungi</taxon>
        <taxon>Dikarya</taxon>
        <taxon>Basidiomycota</taxon>
        <taxon>Agaricomycotina</taxon>
        <taxon>Agaricomycetes</taxon>
        <taxon>Agaricomycetidae</taxon>
        <taxon>Agaricales</taxon>
        <taxon>Marasmiineae</taxon>
        <taxon>Mycenaceae</taxon>
        <taxon>Mycena</taxon>
    </lineage>
</organism>
<proteinExistence type="predicted"/>
<dbReference type="AlphaFoldDB" id="A0AAD7HNC9"/>
<protein>
    <submittedName>
        <fullName evidence="1">Uncharacterized protein</fullName>
    </submittedName>
</protein>
<dbReference type="Proteomes" id="UP001215598">
    <property type="component" value="Unassembled WGS sequence"/>
</dbReference>
<accession>A0AAD7HNC9</accession>